<name>A0A6J4NTG2_9CYAN</name>
<dbReference type="CDD" id="cd10227">
    <property type="entry name" value="ASKHA_NBD_ParM-like"/>
    <property type="match status" value="1"/>
</dbReference>
<protein>
    <recommendedName>
        <fullName evidence="2">Actin-like protein N-terminal domain-containing protein</fullName>
    </recommendedName>
</protein>
<dbReference type="AlphaFoldDB" id="A0A6J4NTG2"/>
<reference evidence="1" key="1">
    <citation type="submission" date="2020-02" db="EMBL/GenBank/DDBJ databases">
        <authorList>
            <person name="Meier V. D."/>
        </authorList>
    </citation>
    <scope>NUCLEOTIDE SEQUENCE</scope>
    <source>
        <strain evidence="1">AVDCRST_MAG94</strain>
    </source>
</reference>
<evidence type="ECO:0000313" key="1">
    <source>
        <dbReference type="EMBL" id="CAA9396786.1"/>
    </source>
</evidence>
<proteinExistence type="predicted"/>
<gene>
    <name evidence="1" type="ORF">AVDCRST_MAG94-5699</name>
</gene>
<evidence type="ECO:0008006" key="2">
    <source>
        <dbReference type="Google" id="ProtNLM"/>
    </source>
</evidence>
<accession>A0A6J4NTG2</accession>
<dbReference type="EMBL" id="CADCTY010001955">
    <property type="protein sequence ID" value="CAA9396786.1"/>
    <property type="molecule type" value="Genomic_DNA"/>
</dbReference>
<sequence length="388" mass="43510">MADIKSSIPVMLTLDPGLSDTKIVVRVDPLKPQLLVMSPEVIEVSREAIDSYLCERVVSPNPESEAWVEYGGSYFAVGFLAHKRFGSRVIVDELKYEWAIAKVLAAVGVTAIQQGLPEEFDLALGMPLPFSEWRTREKFEREVSEALAEFSFCGHPLRVRLRYFVCVPEGGGHMMVRGDRLGIDFNQEVIVTIMFGFRDLSVVVSDRGVISGHTEPLGKYRMLRMVQGRTAGHTSRERERKLLETIHQVGGAIKPKHFHSLALSKHKGRKAEEAVEIAEAVKSARAEYWAMVSRHLLSAIPAEANEIILGGGVSDYFRPELQQLLSRNFAQVRLSWSAELEEDVRVSFNLPPQERGLCVRLTDAYGLSRYMQKQVCPKASVAKVQEEV</sequence>
<organism evidence="1">
    <name type="scientific">uncultured Leptolyngbya sp</name>
    <dbReference type="NCBI Taxonomy" id="332963"/>
    <lineage>
        <taxon>Bacteria</taxon>
        <taxon>Bacillati</taxon>
        <taxon>Cyanobacteriota</taxon>
        <taxon>Cyanophyceae</taxon>
        <taxon>Leptolyngbyales</taxon>
        <taxon>Leptolyngbyaceae</taxon>
        <taxon>Leptolyngbya group</taxon>
        <taxon>Leptolyngbya</taxon>
        <taxon>environmental samples</taxon>
    </lineage>
</organism>